<sequence length="207" mass="23194">MYPRGEPSIDLFGLENVTASRNRTIETPLNERDAMMLAYEGKNNHVAVTESVTAWRSAVTVTGSHAPPVHPFHSEQRLLAIPNDRPYIPPDVLYDAPALDPREYGRWFLLTLLGKPRYDDKERNIQRDDEARYHRAGRDEPTKDIYNNMPSASPSGLTTMMPSQSYPTSLPAPATPNGLSDVAAFDSRLRCWITGLVWSSKLMGTHA</sequence>
<dbReference type="OMA" id="NRAMENP"/>
<proteinExistence type="predicted"/>
<feature type="compositionally biased region" description="Polar residues" evidence="1">
    <location>
        <begin position="148"/>
        <end position="168"/>
    </location>
</feature>
<feature type="region of interest" description="Disordered" evidence="1">
    <location>
        <begin position="134"/>
        <end position="172"/>
    </location>
</feature>
<dbReference type="Proteomes" id="UP000217790">
    <property type="component" value="Unassembled WGS sequence"/>
</dbReference>
<dbReference type="InParanoid" id="A0A2H3D9G2"/>
<name>A0A2H3D9G2_ARMGA</name>
<dbReference type="EMBL" id="KZ293665">
    <property type="protein sequence ID" value="PBK90424.1"/>
    <property type="molecule type" value="Genomic_DNA"/>
</dbReference>
<reference evidence="3" key="1">
    <citation type="journal article" date="2017" name="Nat. Ecol. Evol.">
        <title>Genome expansion and lineage-specific genetic innovations in the forest pathogenic fungi Armillaria.</title>
        <authorList>
            <person name="Sipos G."/>
            <person name="Prasanna A.N."/>
            <person name="Walter M.C."/>
            <person name="O'Connor E."/>
            <person name="Balint B."/>
            <person name="Krizsan K."/>
            <person name="Kiss B."/>
            <person name="Hess J."/>
            <person name="Varga T."/>
            <person name="Slot J."/>
            <person name="Riley R."/>
            <person name="Boka B."/>
            <person name="Rigling D."/>
            <person name="Barry K."/>
            <person name="Lee J."/>
            <person name="Mihaltcheva S."/>
            <person name="LaButti K."/>
            <person name="Lipzen A."/>
            <person name="Waldron R."/>
            <person name="Moloney N.M."/>
            <person name="Sperisen C."/>
            <person name="Kredics L."/>
            <person name="Vagvoelgyi C."/>
            <person name="Patrignani A."/>
            <person name="Fitzpatrick D."/>
            <person name="Nagy I."/>
            <person name="Doyle S."/>
            <person name="Anderson J.B."/>
            <person name="Grigoriev I.V."/>
            <person name="Gueldener U."/>
            <person name="Muensterkoetter M."/>
            <person name="Nagy L.G."/>
        </authorList>
    </citation>
    <scope>NUCLEOTIDE SEQUENCE [LARGE SCALE GENOMIC DNA]</scope>
    <source>
        <strain evidence="3">Ar21-2</strain>
    </source>
</reference>
<dbReference type="AlphaFoldDB" id="A0A2H3D9G2"/>
<gene>
    <name evidence="2" type="ORF">ARMGADRAFT_1166856</name>
</gene>
<accession>A0A2H3D9G2</accession>
<feature type="compositionally biased region" description="Basic and acidic residues" evidence="1">
    <location>
        <begin position="134"/>
        <end position="143"/>
    </location>
</feature>
<evidence type="ECO:0000313" key="3">
    <source>
        <dbReference type="Proteomes" id="UP000217790"/>
    </source>
</evidence>
<evidence type="ECO:0000256" key="1">
    <source>
        <dbReference type="SAM" id="MobiDB-lite"/>
    </source>
</evidence>
<evidence type="ECO:0000313" key="2">
    <source>
        <dbReference type="EMBL" id="PBK90424.1"/>
    </source>
</evidence>
<organism evidence="2 3">
    <name type="scientific">Armillaria gallica</name>
    <name type="common">Bulbous honey fungus</name>
    <name type="synonym">Armillaria bulbosa</name>
    <dbReference type="NCBI Taxonomy" id="47427"/>
    <lineage>
        <taxon>Eukaryota</taxon>
        <taxon>Fungi</taxon>
        <taxon>Dikarya</taxon>
        <taxon>Basidiomycota</taxon>
        <taxon>Agaricomycotina</taxon>
        <taxon>Agaricomycetes</taxon>
        <taxon>Agaricomycetidae</taxon>
        <taxon>Agaricales</taxon>
        <taxon>Marasmiineae</taxon>
        <taxon>Physalacriaceae</taxon>
        <taxon>Armillaria</taxon>
    </lineage>
</organism>
<protein>
    <submittedName>
        <fullName evidence="2">Uncharacterized protein</fullName>
    </submittedName>
</protein>
<keyword evidence="3" id="KW-1185">Reference proteome</keyword>